<dbReference type="Pfam" id="PF00486">
    <property type="entry name" value="Trans_reg_C"/>
    <property type="match status" value="1"/>
</dbReference>
<keyword evidence="1 5" id="KW-0597">Phosphoprotein</keyword>
<dbReference type="SMART" id="SM00448">
    <property type="entry name" value="REC"/>
    <property type="match status" value="1"/>
</dbReference>
<evidence type="ECO:0000256" key="2">
    <source>
        <dbReference type="ARBA" id="ARBA00023015"/>
    </source>
</evidence>
<dbReference type="InterPro" id="IPR001867">
    <property type="entry name" value="OmpR/PhoB-type_DNA-bd"/>
</dbReference>
<evidence type="ECO:0000256" key="1">
    <source>
        <dbReference type="ARBA" id="ARBA00022553"/>
    </source>
</evidence>
<gene>
    <name evidence="9" type="ORF">WHI96_13770</name>
</gene>
<evidence type="ECO:0000256" key="3">
    <source>
        <dbReference type="ARBA" id="ARBA00023125"/>
    </source>
</evidence>
<dbReference type="PROSITE" id="PS50110">
    <property type="entry name" value="RESPONSE_REGULATORY"/>
    <property type="match status" value="1"/>
</dbReference>
<keyword evidence="4" id="KW-0804">Transcription</keyword>
<proteinExistence type="predicted"/>
<dbReference type="RefSeq" id="WP_345640284.1">
    <property type="nucleotide sequence ID" value="NZ_BAABLY010000002.1"/>
</dbReference>
<dbReference type="InterPro" id="IPR011006">
    <property type="entry name" value="CheY-like_superfamily"/>
</dbReference>
<dbReference type="InterPro" id="IPR036388">
    <property type="entry name" value="WH-like_DNA-bd_sf"/>
</dbReference>
<dbReference type="PANTHER" id="PTHR48111">
    <property type="entry name" value="REGULATOR OF RPOS"/>
    <property type="match status" value="1"/>
</dbReference>
<keyword evidence="10" id="KW-1185">Reference proteome</keyword>
<evidence type="ECO:0000259" key="8">
    <source>
        <dbReference type="PROSITE" id="PS51755"/>
    </source>
</evidence>
<comment type="caution">
    <text evidence="9">The sequence shown here is derived from an EMBL/GenBank/DDBJ whole genome shotgun (WGS) entry which is preliminary data.</text>
</comment>
<sequence>MAQILIVEDDPGIRGALIRGLTERGHAVDSAPTAMAGLEHAVGKRPDLVVLDLGLPDMDGTTMLRMLRGASTVPVIVATARDDETEIVSVLDAGADDYLVKPFAAAQLDARIRAVLRRLGDGAADPTVVVGGLSVDPRSRRAVLDGAELELTPREFDLLHHLAARADQVVSKRELVTEVWQQPYGGADKTVDVHLSWLRRKLGETAQAPRYLHSVRGVGVRLSAPSAPSAPPGTGPGTA</sequence>
<feature type="modified residue" description="4-aspartylphosphate" evidence="5">
    <location>
        <position position="52"/>
    </location>
</feature>
<dbReference type="CDD" id="cd00383">
    <property type="entry name" value="trans_reg_C"/>
    <property type="match status" value="1"/>
</dbReference>
<dbReference type="PROSITE" id="PS51755">
    <property type="entry name" value="OMPR_PHOB"/>
    <property type="match status" value="1"/>
</dbReference>
<evidence type="ECO:0000313" key="9">
    <source>
        <dbReference type="EMBL" id="MEQ3539892.1"/>
    </source>
</evidence>
<dbReference type="Gene3D" id="1.10.10.10">
    <property type="entry name" value="Winged helix-like DNA-binding domain superfamily/Winged helix DNA-binding domain"/>
    <property type="match status" value="1"/>
</dbReference>
<feature type="DNA-binding region" description="OmpR/PhoB-type" evidence="6">
    <location>
        <begin position="125"/>
        <end position="224"/>
    </location>
</feature>
<dbReference type="Gene3D" id="6.10.250.690">
    <property type="match status" value="1"/>
</dbReference>
<dbReference type="Pfam" id="PF00072">
    <property type="entry name" value="Response_reg"/>
    <property type="match status" value="1"/>
</dbReference>
<accession>A0ABV1JVB1</accession>
<dbReference type="InterPro" id="IPR039420">
    <property type="entry name" value="WalR-like"/>
</dbReference>
<dbReference type="Proteomes" id="UP001464923">
    <property type="component" value="Unassembled WGS sequence"/>
</dbReference>
<keyword evidence="3 6" id="KW-0238">DNA-binding</keyword>
<dbReference type="PANTHER" id="PTHR48111:SF4">
    <property type="entry name" value="DNA-BINDING DUAL TRANSCRIPTIONAL REGULATOR OMPR"/>
    <property type="match status" value="1"/>
</dbReference>
<dbReference type="SUPFAM" id="SSF52172">
    <property type="entry name" value="CheY-like"/>
    <property type="match status" value="1"/>
</dbReference>
<evidence type="ECO:0000256" key="6">
    <source>
        <dbReference type="PROSITE-ProRule" id="PRU01091"/>
    </source>
</evidence>
<protein>
    <submittedName>
        <fullName evidence="9">Response regulator transcription factor</fullName>
    </submittedName>
</protein>
<dbReference type="EMBL" id="JBEDNP010000007">
    <property type="protein sequence ID" value="MEQ3539892.1"/>
    <property type="molecule type" value="Genomic_DNA"/>
</dbReference>
<evidence type="ECO:0000259" key="7">
    <source>
        <dbReference type="PROSITE" id="PS50110"/>
    </source>
</evidence>
<feature type="domain" description="Response regulatory" evidence="7">
    <location>
        <begin position="3"/>
        <end position="116"/>
    </location>
</feature>
<keyword evidence="2" id="KW-0805">Transcription regulation</keyword>
<feature type="domain" description="OmpR/PhoB-type" evidence="8">
    <location>
        <begin position="125"/>
        <end position="224"/>
    </location>
</feature>
<evidence type="ECO:0000256" key="4">
    <source>
        <dbReference type="ARBA" id="ARBA00023163"/>
    </source>
</evidence>
<evidence type="ECO:0000313" key="10">
    <source>
        <dbReference type="Proteomes" id="UP001464923"/>
    </source>
</evidence>
<dbReference type="InterPro" id="IPR001789">
    <property type="entry name" value="Sig_transdc_resp-reg_receiver"/>
</dbReference>
<organism evidence="9 10">
    <name type="scientific">Pseudonocardia tropica</name>
    <dbReference type="NCBI Taxonomy" id="681289"/>
    <lineage>
        <taxon>Bacteria</taxon>
        <taxon>Bacillati</taxon>
        <taxon>Actinomycetota</taxon>
        <taxon>Actinomycetes</taxon>
        <taxon>Pseudonocardiales</taxon>
        <taxon>Pseudonocardiaceae</taxon>
        <taxon>Pseudonocardia</taxon>
    </lineage>
</organism>
<dbReference type="SMART" id="SM00862">
    <property type="entry name" value="Trans_reg_C"/>
    <property type="match status" value="1"/>
</dbReference>
<evidence type="ECO:0000256" key="5">
    <source>
        <dbReference type="PROSITE-ProRule" id="PRU00169"/>
    </source>
</evidence>
<dbReference type="Gene3D" id="3.40.50.2300">
    <property type="match status" value="1"/>
</dbReference>
<reference evidence="9 10" key="1">
    <citation type="submission" date="2024-03" db="EMBL/GenBank/DDBJ databases">
        <title>Draft genome sequence of Pseudonocardia tropica JCM 19149.</title>
        <authorList>
            <person name="Butdee W."/>
            <person name="Duangmal K."/>
        </authorList>
    </citation>
    <scope>NUCLEOTIDE SEQUENCE [LARGE SCALE GENOMIC DNA]</scope>
    <source>
        <strain evidence="9 10">JCM 19149</strain>
    </source>
</reference>
<name>A0ABV1JVB1_9PSEU</name>